<dbReference type="AlphaFoldDB" id="A0A151B3E8"/>
<name>A0A151B3E8_9CLOT</name>
<keyword evidence="1" id="KW-0812">Transmembrane</keyword>
<evidence type="ECO:0000313" key="2">
    <source>
        <dbReference type="EMBL" id="KYH34459.1"/>
    </source>
</evidence>
<evidence type="ECO:0000313" key="3">
    <source>
        <dbReference type="Proteomes" id="UP000075531"/>
    </source>
</evidence>
<keyword evidence="1" id="KW-0472">Membrane</keyword>
<comment type="caution">
    <text evidence="2">The sequence shown here is derived from an EMBL/GenBank/DDBJ whole genome shotgun (WGS) entry which is preliminary data.</text>
</comment>
<sequence>MKNKRKGIVIISLISIIAIIGIIFAMKNNTNNSKNAIIEAYVRKAPVGCAVTVNLTEKGKKDYPKAYKYQVYYKGQLASAVEKLGRPTTVFPARKSGDEVEIHLLDSKKKEIATVKTKLIKERYRD</sequence>
<keyword evidence="3" id="KW-1185">Reference proteome</keyword>
<proteinExistence type="predicted"/>
<dbReference type="EMBL" id="LTBA01000016">
    <property type="protein sequence ID" value="KYH34459.1"/>
    <property type="molecule type" value="Genomic_DNA"/>
</dbReference>
<dbReference type="RefSeq" id="WP_066825115.1">
    <property type="nucleotide sequence ID" value="NZ_LTBA01000016.1"/>
</dbReference>
<feature type="transmembrane region" description="Helical" evidence="1">
    <location>
        <begin position="7"/>
        <end position="26"/>
    </location>
</feature>
<dbReference type="PATRIC" id="fig|1121338.3.peg.1656"/>
<reference evidence="2 3" key="1">
    <citation type="submission" date="2016-02" db="EMBL/GenBank/DDBJ databases">
        <title>Genome sequence of Clostridium tepidiprofundi DSM 19306.</title>
        <authorList>
            <person name="Poehlein A."/>
            <person name="Daniel R."/>
        </authorList>
    </citation>
    <scope>NUCLEOTIDE SEQUENCE [LARGE SCALE GENOMIC DNA]</scope>
    <source>
        <strain evidence="2 3">DSM 19306</strain>
    </source>
</reference>
<evidence type="ECO:0000256" key="1">
    <source>
        <dbReference type="SAM" id="Phobius"/>
    </source>
</evidence>
<gene>
    <name evidence="2" type="ORF">CLTEP_16110</name>
</gene>
<dbReference type="Proteomes" id="UP000075531">
    <property type="component" value="Unassembled WGS sequence"/>
</dbReference>
<keyword evidence="1" id="KW-1133">Transmembrane helix</keyword>
<protein>
    <submittedName>
        <fullName evidence="2">Uncharacterized protein</fullName>
    </submittedName>
</protein>
<organism evidence="2 3">
    <name type="scientific">Clostridium tepidiprofundi DSM 19306</name>
    <dbReference type="NCBI Taxonomy" id="1121338"/>
    <lineage>
        <taxon>Bacteria</taxon>
        <taxon>Bacillati</taxon>
        <taxon>Bacillota</taxon>
        <taxon>Clostridia</taxon>
        <taxon>Eubacteriales</taxon>
        <taxon>Clostridiaceae</taxon>
        <taxon>Clostridium</taxon>
    </lineage>
</organism>
<accession>A0A151B3E8</accession>